<sequence>MDVTIIGSSVISLLSALVLTHAQYKVTIIASDLPGDQNQDWASPWYAYLTRTRRFIRKQVHSIEEAKHIVKRDMPVHASGLGAAQLAGDKDVLTIRRQTMYLETDFDELATFQGSHQGLNKRHCCISAREERRLPY</sequence>
<gene>
    <name evidence="2" type="ORF">BDV35DRAFT_389026</name>
</gene>
<evidence type="ECO:0008006" key="3">
    <source>
        <dbReference type="Google" id="ProtNLM"/>
    </source>
</evidence>
<dbReference type="VEuPathDB" id="FungiDB:AFLA_011282"/>
<dbReference type="SUPFAM" id="SSF51971">
    <property type="entry name" value="Nucleotide-binding domain"/>
    <property type="match status" value="1"/>
</dbReference>
<reference evidence="2" key="1">
    <citation type="submission" date="2019-04" db="EMBL/GenBank/DDBJ databases">
        <title>Friends and foes A comparative genomics study of 23 Aspergillus species from section Flavi.</title>
        <authorList>
            <consortium name="DOE Joint Genome Institute"/>
            <person name="Kjaerbolling I."/>
            <person name="Vesth T."/>
            <person name="Frisvad J.C."/>
            <person name="Nybo J.L."/>
            <person name="Theobald S."/>
            <person name="Kildgaard S."/>
            <person name="Isbrandt T."/>
            <person name="Kuo A."/>
            <person name="Sato A."/>
            <person name="Lyhne E.K."/>
            <person name="Kogle M.E."/>
            <person name="Wiebenga A."/>
            <person name="Kun R.S."/>
            <person name="Lubbers R.J."/>
            <person name="Makela M.R."/>
            <person name="Barry K."/>
            <person name="Chovatia M."/>
            <person name="Clum A."/>
            <person name="Daum C."/>
            <person name="Haridas S."/>
            <person name="He G."/>
            <person name="LaButti K."/>
            <person name="Lipzen A."/>
            <person name="Mondo S."/>
            <person name="Riley R."/>
            <person name="Salamov A."/>
            <person name="Simmons B.A."/>
            <person name="Magnuson J.K."/>
            <person name="Henrissat B."/>
            <person name="Mortensen U.H."/>
            <person name="Larsen T.O."/>
            <person name="Devries R.P."/>
            <person name="Grigoriev I.V."/>
            <person name="Machida M."/>
            <person name="Baker S.E."/>
            <person name="Andersen M.R."/>
        </authorList>
    </citation>
    <scope>NUCLEOTIDE SEQUENCE [LARGE SCALE GENOMIC DNA]</scope>
    <source>
        <strain evidence="2">CBS 121.62</strain>
    </source>
</reference>
<dbReference type="Gene3D" id="3.30.9.10">
    <property type="entry name" value="D-Amino Acid Oxidase, subunit A, domain 2"/>
    <property type="match status" value="1"/>
</dbReference>
<name>A0A5N6H8R6_ASPFL</name>
<evidence type="ECO:0000256" key="1">
    <source>
        <dbReference type="SAM" id="SignalP"/>
    </source>
</evidence>
<keyword evidence="1" id="KW-0732">Signal</keyword>
<dbReference type="VEuPathDB" id="FungiDB:F9C07_11363"/>
<dbReference type="AlphaFoldDB" id="A0A5N6H8R6"/>
<organism evidence="2">
    <name type="scientific">Aspergillus flavus</name>
    <dbReference type="NCBI Taxonomy" id="5059"/>
    <lineage>
        <taxon>Eukaryota</taxon>
        <taxon>Fungi</taxon>
        <taxon>Dikarya</taxon>
        <taxon>Ascomycota</taxon>
        <taxon>Pezizomycotina</taxon>
        <taxon>Eurotiomycetes</taxon>
        <taxon>Eurotiomycetidae</taxon>
        <taxon>Eurotiales</taxon>
        <taxon>Aspergillaceae</taxon>
        <taxon>Aspergillus</taxon>
        <taxon>Aspergillus subgen. Circumdati</taxon>
    </lineage>
</organism>
<feature type="signal peptide" evidence="1">
    <location>
        <begin position="1"/>
        <end position="22"/>
    </location>
</feature>
<dbReference type="EMBL" id="ML734564">
    <property type="protein sequence ID" value="KAB8250608.1"/>
    <property type="molecule type" value="Genomic_DNA"/>
</dbReference>
<dbReference type="Gene3D" id="3.40.50.720">
    <property type="entry name" value="NAD(P)-binding Rossmann-like Domain"/>
    <property type="match status" value="2"/>
</dbReference>
<dbReference type="Proteomes" id="UP000325434">
    <property type="component" value="Unassembled WGS sequence"/>
</dbReference>
<accession>A0A5N6H8R6</accession>
<feature type="chain" id="PRO_5024956119" description="FAD dependent oxidoreductase domain-containing protein" evidence="1">
    <location>
        <begin position="23"/>
        <end position="136"/>
    </location>
</feature>
<protein>
    <recommendedName>
        <fullName evidence="3">FAD dependent oxidoreductase domain-containing protein</fullName>
    </recommendedName>
</protein>
<evidence type="ECO:0000313" key="2">
    <source>
        <dbReference type="EMBL" id="KAB8250608.1"/>
    </source>
</evidence>
<proteinExistence type="predicted"/>